<dbReference type="Gene3D" id="3.40.50.300">
    <property type="entry name" value="P-loop containing nucleotide triphosphate hydrolases"/>
    <property type="match status" value="1"/>
</dbReference>
<feature type="domain" description="NadR/Ttd14 AAA" evidence="1">
    <location>
        <begin position="4"/>
        <end position="160"/>
    </location>
</feature>
<gene>
    <name evidence="2" type="ORF">H8F23_16125</name>
</gene>
<evidence type="ECO:0000313" key="2">
    <source>
        <dbReference type="EMBL" id="MBF6034777.1"/>
    </source>
</evidence>
<dbReference type="InterPro" id="IPR052735">
    <property type="entry name" value="NAD_biosynth-regulator"/>
</dbReference>
<comment type="caution">
    <text evidence="2">The sequence shown here is derived from an EMBL/GenBank/DDBJ whole genome shotgun (WGS) entry which is preliminary data.</text>
</comment>
<proteinExistence type="predicted"/>
<dbReference type="Pfam" id="PF13521">
    <property type="entry name" value="AAA_28"/>
    <property type="match status" value="1"/>
</dbReference>
<dbReference type="SUPFAM" id="SSF52540">
    <property type="entry name" value="P-loop containing nucleoside triphosphate hydrolases"/>
    <property type="match status" value="1"/>
</dbReference>
<dbReference type="RefSeq" id="WP_194935006.1">
    <property type="nucleotide sequence ID" value="NZ_JACOPX010000010.1"/>
</dbReference>
<dbReference type="PANTHER" id="PTHR37512:SF1">
    <property type="entry name" value="NADR_TTD14 AAA DOMAIN-CONTAINING PROTEIN"/>
    <property type="match status" value="1"/>
</dbReference>
<dbReference type="Proteomes" id="UP000722111">
    <property type="component" value="Unassembled WGS sequence"/>
</dbReference>
<keyword evidence="3" id="KW-1185">Reference proteome</keyword>
<dbReference type="PANTHER" id="PTHR37512">
    <property type="entry name" value="TRIFUNCTIONAL NAD BIOSYNTHESIS/REGULATOR PROTEIN NADR"/>
    <property type="match status" value="1"/>
</dbReference>
<name>A0ABS0BK11_9PSED</name>
<reference evidence="2 3" key="1">
    <citation type="submission" date="2020-08" db="EMBL/GenBank/DDBJ databases">
        <title>Description of novel Pseudomonas species.</title>
        <authorList>
            <person name="Duman M."/>
            <person name="Mulet M."/>
            <person name="Altun S."/>
            <person name="Saticioglu I.B."/>
            <person name="Lalucat J."/>
            <person name="Garcia-Valdes E."/>
        </authorList>
    </citation>
    <scope>NUCLEOTIDE SEQUENCE [LARGE SCALE GENOMIC DNA]</scope>
    <source>
        <strain evidence="2 3">P155</strain>
    </source>
</reference>
<organism evidence="2 3">
    <name type="scientific">Pseudomonas neuropathica</name>
    <dbReference type="NCBI Taxonomy" id="2730425"/>
    <lineage>
        <taxon>Bacteria</taxon>
        <taxon>Pseudomonadati</taxon>
        <taxon>Pseudomonadota</taxon>
        <taxon>Gammaproteobacteria</taxon>
        <taxon>Pseudomonadales</taxon>
        <taxon>Pseudomonadaceae</taxon>
        <taxon>Pseudomonas</taxon>
    </lineage>
</organism>
<accession>A0ABS0BK11</accession>
<protein>
    <submittedName>
        <fullName evidence="2">AAA family ATPase</fullName>
    </submittedName>
</protein>
<evidence type="ECO:0000313" key="3">
    <source>
        <dbReference type="Proteomes" id="UP000722111"/>
    </source>
</evidence>
<sequence>MKVVVLTGPESTGKSWLAAGLQQRFGGVRVDEYVRRFIELNPRDTCLNDIPEIARGQLHREDQARAQQPSLLILDTHLLSNMLWSQTLFGDCPDWLESQLLARHYDLHLLLSPEQIDWTDDGQRCQPDLDERLVFFRATQSWLESHHQRVQVIQGDWAERQTQAFAAVEQLLAE</sequence>
<dbReference type="EMBL" id="JACOPX010000010">
    <property type="protein sequence ID" value="MBF6034777.1"/>
    <property type="molecule type" value="Genomic_DNA"/>
</dbReference>
<evidence type="ECO:0000259" key="1">
    <source>
        <dbReference type="Pfam" id="PF13521"/>
    </source>
</evidence>
<dbReference type="InterPro" id="IPR027417">
    <property type="entry name" value="P-loop_NTPase"/>
</dbReference>
<dbReference type="InterPro" id="IPR038727">
    <property type="entry name" value="NadR/Ttd14_AAA_dom"/>
</dbReference>